<protein>
    <submittedName>
        <fullName evidence="1">Uncharacterized protein</fullName>
    </submittedName>
</protein>
<gene>
    <name evidence="1" type="ORF">CC85DRAFT_287715</name>
</gene>
<organism evidence="1 2">
    <name type="scientific">Cutaneotrichosporon oleaginosum</name>
    <dbReference type="NCBI Taxonomy" id="879819"/>
    <lineage>
        <taxon>Eukaryota</taxon>
        <taxon>Fungi</taxon>
        <taxon>Dikarya</taxon>
        <taxon>Basidiomycota</taxon>
        <taxon>Agaricomycotina</taxon>
        <taxon>Tremellomycetes</taxon>
        <taxon>Trichosporonales</taxon>
        <taxon>Trichosporonaceae</taxon>
        <taxon>Cutaneotrichosporon</taxon>
    </lineage>
</organism>
<dbReference type="EMBL" id="KQ087239">
    <property type="protein sequence ID" value="KLT40197.1"/>
    <property type="molecule type" value="Genomic_DNA"/>
</dbReference>
<evidence type="ECO:0000313" key="1">
    <source>
        <dbReference type="EMBL" id="KLT40197.1"/>
    </source>
</evidence>
<sequence>MIDHDGFPAIVSAILEYSPEGALHAWRGTSRYYKQYADAKLLRHITLDVPRCSAGRRLSASRGRPLLVRSISGSRIPGLAWEDPDASPAQREAWAAALRSHVKVVDHVAEIAFPDDDPKLAAALDRVSLLRRLFNAQDIIPWRLDCWRYALPAVRVVDYLYLGPQHNAEKAQKGAKVEWEEAEDDDDEDYRHVILDMPPSVKSSVTVIRFDPADTGEAAYRWQFWDRSGHAPFVCVFLEAPSGLPASGVPAKPRWTFVRPLIRALRNYAPSTRPVLVGITEIPRGAIGFPDNATDDEVRASFIETLIAEVLSWDDMMPARLRRVTDSITFLTHGEYRARVGHEAYELEIGGEVRVRRREKMDAREVLRQLRM</sequence>
<dbReference type="OrthoDB" id="10667316at2759"/>
<dbReference type="RefSeq" id="XP_018276688.1">
    <property type="nucleotide sequence ID" value="XM_018423998.1"/>
</dbReference>
<proteinExistence type="predicted"/>
<accession>A0A0J0XGP1</accession>
<reference evidence="1 2" key="1">
    <citation type="submission" date="2015-03" db="EMBL/GenBank/DDBJ databases">
        <title>Genomics and transcriptomics of the oil-accumulating basidiomycete yeast T. oleaginosus allow insights into substrate utilization and the diverse evolutionary trajectories of mating systems in fungi.</title>
        <authorList>
            <consortium name="DOE Joint Genome Institute"/>
            <person name="Kourist R."/>
            <person name="Kracht O."/>
            <person name="Bracharz F."/>
            <person name="Lipzen A."/>
            <person name="Nolan M."/>
            <person name="Ohm R."/>
            <person name="Grigoriev I."/>
            <person name="Sun S."/>
            <person name="Heitman J."/>
            <person name="Bruck T."/>
            <person name="Nowrousian M."/>
        </authorList>
    </citation>
    <scope>NUCLEOTIDE SEQUENCE [LARGE SCALE GENOMIC DNA]</scope>
    <source>
        <strain evidence="1 2">IBC0246</strain>
    </source>
</reference>
<name>A0A0J0XGP1_9TREE</name>
<keyword evidence="2" id="KW-1185">Reference proteome</keyword>
<dbReference type="GeneID" id="28984601"/>
<evidence type="ECO:0000313" key="2">
    <source>
        <dbReference type="Proteomes" id="UP000053611"/>
    </source>
</evidence>
<dbReference type="AlphaFoldDB" id="A0A0J0XGP1"/>
<dbReference type="Proteomes" id="UP000053611">
    <property type="component" value="Unassembled WGS sequence"/>
</dbReference>